<name>A0A2P2PWD6_RHIMU</name>
<accession>A0A2P2PWD6</accession>
<evidence type="ECO:0000313" key="1">
    <source>
        <dbReference type="EMBL" id="MBX58953.1"/>
    </source>
</evidence>
<reference evidence="1" key="1">
    <citation type="submission" date="2018-02" db="EMBL/GenBank/DDBJ databases">
        <title>Rhizophora mucronata_Transcriptome.</title>
        <authorList>
            <person name="Meera S.P."/>
            <person name="Sreeshan A."/>
            <person name="Augustine A."/>
        </authorList>
    </citation>
    <scope>NUCLEOTIDE SEQUENCE</scope>
    <source>
        <tissue evidence="1">Leaf</tissue>
    </source>
</reference>
<sequence length="20" mass="2515">MKKLEWNFLVEMMTEWKPSS</sequence>
<organism evidence="1">
    <name type="scientific">Rhizophora mucronata</name>
    <name type="common">Asiatic mangrove</name>
    <dbReference type="NCBI Taxonomy" id="61149"/>
    <lineage>
        <taxon>Eukaryota</taxon>
        <taxon>Viridiplantae</taxon>
        <taxon>Streptophyta</taxon>
        <taxon>Embryophyta</taxon>
        <taxon>Tracheophyta</taxon>
        <taxon>Spermatophyta</taxon>
        <taxon>Magnoliopsida</taxon>
        <taxon>eudicotyledons</taxon>
        <taxon>Gunneridae</taxon>
        <taxon>Pentapetalae</taxon>
        <taxon>rosids</taxon>
        <taxon>fabids</taxon>
        <taxon>Malpighiales</taxon>
        <taxon>Rhizophoraceae</taxon>
        <taxon>Rhizophora</taxon>
    </lineage>
</organism>
<dbReference type="AlphaFoldDB" id="A0A2P2PWD6"/>
<dbReference type="EMBL" id="GGEC01078469">
    <property type="protein sequence ID" value="MBX58953.1"/>
    <property type="molecule type" value="Transcribed_RNA"/>
</dbReference>
<proteinExistence type="predicted"/>
<protein>
    <submittedName>
        <fullName evidence="1">Uncharacterized protein</fullName>
    </submittedName>
</protein>